<name>A0A1X2CJ67_9MYCO</name>
<dbReference type="STRING" id="486698.AWC22_22310"/>
<organism evidence="3 4">
    <name type="scientific">Mycobacterium riyadhense</name>
    <dbReference type="NCBI Taxonomy" id="486698"/>
    <lineage>
        <taxon>Bacteria</taxon>
        <taxon>Bacillati</taxon>
        <taxon>Actinomycetota</taxon>
        <taxon>Actinomycetes</taxon>
        <taxon>Mycobacteriales</taxon>
        <taxon>Mycobacteriaceae</taxon>
        <taxon>Mycobacterium</taxon>
    </lineage>
</organism>
<dbReference type="EMBL" id="LQPQ01000106">
    <property type="protein sequence ID" value="ORW75853.1"/>
    <property type="molecule type" value="Genomic_DNA"/>
</dbReference>
<dbReference type="PANTHER" id="PTHR33371:SF19">
    <property type="entry name" value="MCE-FAMILY PROTEIN MCE4A"/>
    <property type="match status" value="1"/>
</dbReference>
<keyword evidence="1" id="KW-1133">Transmembrane helix</keyword>
<sequence>MRSSSSTALRIRGLIAAVVLAIMGVTLYQAATGKYDDTFKLTVVANTIGEGLAPGAEVKFHGLAIGSVKTLESTGYHRQTMTVLLDPGQAKVLTTDTIARFTSSNVFGTAAVELVSEGRGPRLPANQTLVLHTDAEAASVTGLLRQGQRISRILDTPEFDHVIEVLRRHADIVEPAAKAGLDLAKILADSQTMPVSQSLSVLASFLNGLSAAIPALGLAPDLLDALDPLVAPGGVDRTNLVMRQTGRLLRDAGQISVRNNAWLIQLVDAIMNIEIPAMYAVGSLAPAYDRLSGLLDRTSAAFPVIDGEVRMRTEVILQAPGGGR</sequence>
<keyword evidence="1" id="KW-0812">Transmembrane</keyword>
<keyword evidence="4" id="KW-1185">Reference proteome</keyword>
<dbReference type="GO" id="GO:0005576">
    <property type="term" value="C:extracellular region"/>
    <property type="evidence" value="ECO:0007669"/>
    <property type="project" value="TreeGrafter"/>
</dbReference>
<dbReference type="InterPro" id="IPR003399">
    <property type="entry name" value="Mce/MlaD"/>
</dbReference>
<reference evidence="3 4" key="1">
    <citation type="submission" date="2016-01" db="EMBL/GenBank/DDBJ databases">
        <title>The new phylogeny of the genus Mycobacterium.</title>
        <authorList>
            <person name="Tarcisio F."/>
            <person name="Conor M."/>
            <person name="Antonella G."/>
            <person name="Elisabetta G."/>
            <person name="Giulia F.S."/>
            <person name="Sara T."/>
            <person name="Anna F."/>
            <person name="Clotilde B."/>
            <person name="Roberto B."/>
            <person name="Veronica D.S."/>
            <person name="Fabio R."/>
            <person name="Monica P."/>
            <person name="Olivier J."/>
            <person name="Enrico T."/>
            <person name="Nicola S."/>
        </authorList>
    </citation>
    <scope>NUCLEOTIDE SEQUENCE [LARGE SCALE GENOMIC DNA]</scope>
    <source>
        <strain evidence="3 4">DSM 45176</strain>
    </source>
</reference>
<dbReference type="RefSeq" id="WP_085251168.1">
    <property type="nucleotide sequence ID" value="NZ_CAJMWL010000001.1"/>
</dbReference>
<dbReference type="Proteomes" id="UP000193087">
    <property type="component" value="Unassembled WGS sequence"/>
</dbReference>
<evidence type="ECO:0000313" key="3">
    <source>
        <dbReference type="EMBL" id="ORW75853.1"/>
    </source>
</evidence>
<keyword evidence="1" id="KW-0472">Membrane</keyword>
<protein>
    <submittedName>
        <fullName evidence="3">Mammalian cell entry protein</fullName>
    </submittedName>
</protein>
<evidence type="ECO:0000256" key="1">
    <source>
        <dbReference type="SAM" id="Phobius"/>
    </source>
</evidence>
<dbReference type="Pfam" id="PF02470">
    <property type="entry name" value="MlaD"/>
    <property type="match status" value="1"/>
</dbReference>
<dbReference type="OrthoDB" id="4367345at2"/>
<gene>
    <name evidence="3" type="ORF">AWC22_22310</name>
</gene>
<feature type="transmembrane region" description="Helical" evidence="1">
    <location>
        <begin position="12"/>
        <end position="31"/>
    </location>
</feature>
<dbReference type="PANTHER" id="PTHR33371">
    <property type="entry name" value="INTERMEMBRANE PHOSPHOLIPID TRANSPORT SYSTEM BINDING PROTEIN MLAD-RELATED"/>
    <property type="match status" value="1"/>
</dbReference>
<dbReference type="AlphaFoldDB" id="A0A1X2CJ67"/>
<comment type="caution">
    <text evidence="3">The sequence shown here is derived from an EMBL/GenBank/DDBJ whole genome shotgun (WGS) entry which is preliminary data.</text>
</comment>
<evidence type="ECO:0000259" key="2">
    <source>
        <dbReference type="Pfam" id="PF02470"/>
    </source>
</evidence>
<dbReference type="InterPro" id="IPR052336">
    <property type="entry name" value="MlaD_Phospholipid_Transporter"/>
</dbReference>
<dbReference type="GO" id="GO:0051701">
    <property type="term" value="P:biological process involved in interaction with host"/>
    <property type="evidence" value="ECO:0007669"/>
    <property type="project" value="TreeGrafter"/>
</dbReference>
<accession>A0A1X2CJ67</accession>
<dbReference type="GeneID" id="93497141"/>
<feature type="domain" description="Mce/MlaD" evidence="2">
    <location>
        <begin position="43"/>
        <end position="115"/>
    </location>
</feature>
<evidence type="ECO:0000313" key="4">
    <source>
        <dbReference type="Proteomes" id="UP000193087"/>
    </source>
</evidence>
<proteinExistence type="predicted"/>